<keyword evidence="3" id="KW-1185">Reference proteome</keyword>
<dbReference type="PATRIC" id="fig|1379870.5.peg.3049"/>
<dbReference type="AlphaFoldDB" id="A0A0E3ZWM4"/>
<reference evidence="2 3" key="1">
    <citation type="journal article" date="2014" name="Curr. Microbiol.">
        <title>Spirosoma radiotolerans sp. nov., a gamma-radiation-resistant bacterium isolated from gamma ray-irradiated soil.</title>
        <authorList>
            <person name="Lee J.J."/>
            <person name="Srinivasan S."/>
            <person name="Lim S."/>
            <person name="Joe M."/>
            <person name="Im S."/>
            <person name="Bae S.I."/>
            <person name="Park K.R."/>
            <person name="Han J.H."/>
            <person name="Park S.H."/>
            <person name="Joo B.M."/>
            <person name="Park S.J."/>
            <person name="Kim M.K."/>
        </authorList>
    </citation>
    <scope>NUCLEOTIDE SEQUENCE [LARGE SCALE GENOMIC DNA]</scope>
    <source>
        <strain evidence="2 3">DG5A</strain>
    </source>
</reference>
<proteinExistence type="predicted"/>
<accession>A0A0E3ZWM4</accession>
<evidence type="ECO:0000313" key="2">
    <source>
        <dbReference type="EMBL" id="AKD55850.1"/>
    </source>
</evidence>
<name>A0A0E3ZWM4_9BACT</name>
<feature type="transmembrane region" description="Helical" evidence="1">
    <location>
        <begin position="69"/>
        <end position="88"/>
    </location>
</feature>
<dbReference type="KEGG" id="srd:SD10_14015"/>
<protein>
    <submittedName>
        <fullName evidence="2">Uncharacterized protein</fullName>
    </submittedName>
</protein>
<keyword evidence="1" id="KW-0812">Transmembrane</keyword>
<sequence>MPTRSYKAFYGFPEAKKFESYFYKQLIADATALKPYTVGCLSFQYIRLGNFLPVIVGGKACSNSNSLKIIKLFSLVLTTLLLALWLLYLGREEVISSKCIVRRAPRMI</sequence>
<evidence type="ECO:0000313" key="3">
    <source>
        <dbReference type="Proteomes" id="UP000033054"/>
    </source>
</evidence>
<evidence type="ECO:0000256" key="1">
    <source>
        <dbReference type="SAM" id="Phobius"/>
    </source>
</evidence>
<dbReference type="STRING" id="1379870.SD10_14015"/>
<dbReference type="EMBL" id="CP010429">
    <property type="protein sequence ID" value="AKD55850.1"/>
    <property type="molecule type" value="Genomic_DNA"/>
</dbReference>
<dbReference type="Proteomes" id="UP000033054">
    <property type="component" value="Chromosome"/>
</dbReference>
<dbReference type="HOGENOM" id="CLU_2195276_0_0_10"/>
<keyword evidence="1" id="KW-0472">Membrane</keyword>
<gene>
    <name evidence="2" type="ORF">SD10_14015</name>
</gene>
<keyword evidence="1" id="KW-1133">Transmembrane helix</keyword>
<organism evidence="2 3">
    <name type="scientific">Spirosoma radiotolerans</name>
    <dbReference type="NCBI Taxonomy" id="1379870"/>
    <lineage>
        <taxon>Bacteria</taxon>
        <taxon>Pseudomonadati</taxon>
        <taxon>Bacteroidota</taxon>
        <taxon>Cytophagia</taxon>
        <taxon>Cytophagales</taxon>
        <taxon>Cytophagaceae</taxon>
        <taxon>Spirosoma</taxon>
    </lineage>
</organism>